<accession>B7K2B5</accession>
<evidence type="ECO:0000313" key="3">
    <source>
        <dbReference type="Proteomes" id="UP000008204"/>
    </source>
</evidence>
<dbReference type="RefSeq" id="WP_012594525.1">
    <property type="nucleotide sequence ID" value="NC_011726.1"/>
</dbReference>
<dbReference type="eggNOG" id="COG3266">
    <property type="taxonomic scope" value="Bacteria"/>
</dbReference>
<dbReference type="OrthoDB" id="452859at2"/>
<evidence type="ECO:0000313" key="2">
    <source>
        <dbReference type="EMBL" id="ACK65251.1"/>
    </source>
</evidence>
<dbReference type="AlphaFoldDB" id="B7K2B5"/>
<dbReference type="HOGENOM" id="CLU_670341_0_0_3"/>
<gene>
    <name evidence="2" type="ordered locus">PCC8801_1183</name>
</gene>
<feature type="compositionally biased region" description="Basic and acidic residues" evidence="1">
    <location>
        <begin position="125"/>
        <end position="142"/>
    </location>
</feature>
<dbReference type="Proteomes" id="UP000008204">
    <property type="component" value="Chromosome"/>
</dbReference>
<feature type="region of interest" description="Disordered" evidence="1">
    <location>
        <begin position="120"/>
        <end position="142"/>
    </location>
</feature>
<keyword evidence="3" id="KW-1185">Reference proteome</keyword>
<organism evidence="2 3">
    <name type="scientific">Rippkaea orientalis (strain PCC 8801 / RF-1)</name>
    <name type="common">Cyanothece sp. (strain PCC 8801)</name>
    <dbReference type="NCBI Taxonomy" id="41431"/>
    <lineage>
        <taxon>Bacteria</taxon>
        <taxon>Bacillati</taxon>
        <taxon>Cyanobacteriota</taxon>
        <taxon>Cyanophyceae</taxon>
        <taxon>Oscillatoriophycideae</taxon>
        <taxon>Chroococcales</taxon>
        <taxon>Aphanothecaceae</taxon>
        <taxon>Rippkaea</taxon>
        <taxon>Rippkaea orientalis</taxon>
    </lineage>
</organism>
<evidence type="ECO:0000256" key="1">
    <source>
        <dbReference type="SAM" id="MobiDB-lite"/>
    </source>
</evidence>
<sequence>MKSWEFLIQKEGDRQWVAIENPTLELETGKYRLLANSNRLSSNIEVRLTHQPPEAENPPSESQKYSRQSNGQGLVMILPYTDFSEGIWHIRCSSDIMSELLGESWRESLEIHVSPAKVPVNSPELSDHRVEETSQTEEKVKENSTIIANNMTPSTNSKAQYYLEQLEDLLNQKIEPLSNNSGLNLGENSPNSFLSLSSSETVTAPTLQLILDQAILEGKPGESVVISGTIEVQEADEDLALTAKLRYQIKHPHTHEILLNLEEPILDELLPYTFSKTLAIPTELGDILFISGEVLLETLNGVSITQYPFKIYTSEHHPVSYSIELFSTEDESSYTFDFEVTEKVGSASANLELPTTPKYRYPLIPALSSSGQVLPPKLTRESVPLKSDKKSLNLPQISQ</sequence>
<dbReference type="STRING" id="41431.PCC8801_1183"/>
<reference evidence="3" key="1">
    <citation type="journal article" date="2011" name="MBio">
        <title>Novel metabolic attributes of the genus Cyanothece, comprising a group of unicellular nitrogen-fixing Cyanobacteria.</title>
        <authorList>
            <person name="Bandyopadhyay A."/>
            <person name="Elvitigala T."/>
            <person name="Welsh E."/>
            <person name="Stockel J."/>
            <person name="Liberton M."/>
            <person name="Min H."/>
            <person name="Sherman L.A."/>
            <person name="Pakrasi H.B."/>
        </authorList>
    </citation>
    <scope>NUCLEOTIDE SEQUENCE [LARGE SCALE GENOMIC DNA]</scope>
    <source>
        <strain evidence="3">PCC 8801</strain>
    </source>
</reference>
<proteinExistence type="predicted"/>
<protein>
    <submittedName>
        <fullName evidence="2">Uncharacterized protein</fullName>
    </submittedName>
</protein>
<feature type="region of interest" description="Disordered" evidence="1">
    <location>
        <begin position="378"/>
        <end position="399"/>
    </location>
</feature>
<name>B7K2B5_RIPO1</name>
<dbReference type="KEGG" id="cyp:PCC8801_1183"/>
<dbReference type="EMBL" id="CP001287">
    <property type="protein sequence ID" value="ACK65251.1"/>
    <property type="molecule type" value="Genomic_DNA"/>
</dbReference>